<reference evidence="2 3" key="1">
    <citation type="submission" date="2021-07" db="EMBL/GenBank/DDBJ databases">
        <authorList>
            <consortium name="Genoscope - CEA"/>
            <person name="William W."/>
        </authorList>
    </citation>
    <scope>NUCLEOTIDE SEQUENCE [LARGE SCALE GENOMIC DNA]</scope>
</reference>
<evidence type="ECO:0000313" key="3">
    <source>
        <dbReference type="Proteomes" id="UP000694005"/>
    </source>
</evidence>
<dbReference type="AlphaFoldDB" id="A0A8D9GMC4"/>
<organism evidence="2 3">
    <name type="scientific">Brassica campestris</name>
    <name type="common">Field mustard</name>
    <dbReference type="NCBI Taxonomy" id="3711"/>
    <lineage>
        <taxon>Eukaryota</taxon>
        <taxon>Viridiplantae</taxon>
        <taxon>Streptophyta</taxon>
        <taxon>Embryophyta</taxon>
        <taxon>Tracheophyta</taxon>
        <taxon>Spermatophyta</taxon>
        <taxon>Magnoliopsida</taxon>
        <taxon>eudicotyledons</taxon>
        <taxon>Gunneridae</taxon>
        <taxon>Pentapetalae</taxon>
        <taxon>rosids</taxon>
        <taxon>malvids</taxon>
        <taxon>Brassicales</taxon>
        <taxon>Brassicaceae</taxon>
        <taxon>Brassiceae</taxon>
        <taxon>Brassica</taxon>
    </lineage>
</organism>
<gene>
    <name evidence="2" type="ORF">BRAPAZ1V2_A03P47380.2</name>
</gene>
<dbReference type="Gramene" id="A03p47380.2_BraZ1">
    <property type="protein sequence ID" value="A03p47380.2_BraZ1.CDS.1"/>
    <property type="gene ID" value="A03g47380.2_BraZ1"/>
</dbReference>
<name>A0A8D9GMC4_BRACM</name>
<protein>
    <submittedName>
        <fullName evidence="2">Uncharacterized protein</fullName>
    </submittedName>
</protein>
<evidence type="ECO:0000313" key="2">
    <source>
        <dbReference type="EMBL" id="CAG7883395.1"/>
    </source>
</evidence>
<dbReference type="EMBL" id="LS974619">
    <property type="protein sequence ID" value="CAG7883395.1"/>
    <property type="molecule type" value="Genomic_DNA"/>
</dbReference>
<dbReference type="Proteomes" id="UP000694005">
    <property type="component" value="Chromosome A03"/>
</dbReference>
<keyword evidence="1" id="KW-0472">Membrane</keyword>
<keyword evidence="1" id="KW-1133">Transmembrane helix</keyword>
<evidence type="ECO:0000256" key="1">
    <source>
        <dbReference type="SAM" id="Phobius"/>
    </source>
</evidence>
<feature type="transmembrane region" description="Helical" evidence="1">
    <location>
        <begin position="53"/>
        <end position="73"/>
    </location>
</feature>
<accession>A0A8D9GMC4</accession>
<keyword evidence="1" id="KW-0812">Transmembrane</keyword>
<sequence>MDGERGNRAGEIKARSYRFSEESIRVCAKGLLVEDRIEFYKKKKKKTTEKMSFVYYICVLLNLNTPAHTRLIITIGPI</sequence>
<proteinExistence type="predicted"/>